<dbReference type="PANTHER" id="PTHR33337">
    <property type="entry name" value="GFA DOMAIN-CONTAINING PROTEIN"/>
    <property type="match status" value="1"/>
</dbReference>
<keyword evidence="3" id="KW-0862">Zinc</keyword>
<feature type="domain" description="CENP-V/GFA" evidence="5">
    <location>
        <begin position="5"/>
        <end position="120"/>
    </location>
</feature>
<keyword evidence="2" id="KW-0479">Metal-binding</keyword>
<sequence length="146" mass="15880">MSDRLSGGCLCGSVRFSARPENGEMAVCHCSMCRHWSGGAFMAVSCGTMDSIEVKGEDTLGVYKSSDYGERVFCAKCGSNLMWRMADGSHTSVAAQAFDDPSAFKFTTEIFVDEQPANYAFANDTRKMTGPEVFALFAQQQDPQHG</sequence>
<dbReference type="GO" id="GO:0016846">
    <property type="term" value="F:carbon-sulfur lyase activity"/>
    <property type="evidence" value="ECO:0007669"/>
    <property type="project" value="InterPro"/>
</dbReference>
<dbReference type="RefSeq" id="WP_207140346.1">
    <property type="nucleotide sequence ID" value="NZ_JAEKJZ010000001.1"/>
</dbReference>
<dbReference type="Pfam" id="PF04828">
    <property type="entry name" value="GFA"/>
    <property type="match status" value="1"/>
</dbReference>
<dbReference type="GO" id="GO:0046872">
    <property type="term" value="F:metal ion binding"/>
    <property type="evidence" value="ECO:0007669"/>
    <property type="project" value="UniProtKB-KW"/>
</dbReference>
<evidence type="ECO:0000256" key="1">
    <source>
        <dbReference type="ARBA" id="ARBA00005495"/>
    </source>
</evidence>
<dbReference type="PANTHER" id="PTHR33337:SF40">
    <property type="entry name" value="CENP-V_GFA DOMAIN-CONTAINING PROTEIN-RELATED"/>
    <property type="match status" value="1"/>
</dbReference>
<evidence type="ECO:0000256" key="4">
    <source>
        <dbReference type="ARBA" id="ARBA00023239"/>
    </source>
</evidence>
<accession>A0A939ECP8</accession>
<dbReference type="Proteomes" id="UP000664096">
    <property type="component" value="Unassembled WGS sequence"/>
</dbReference>
<comment type="similarity">
    <text evidence="1">Belongs to the Gfa family.</text>
</comment>
<dbReference type="InterPro" id="IPR011057">
    <property type="entry name" value="Mss4-like_sf"/>
</dbReference>
<comment type="caution">
    <text evidence="6">The sequence shown here is derived from an EMBL/GenBank/DDBJ whole genome shotgun (WGS) entry which is preliminary data.</text>
</comment>
<dbReference type="SUPFAM" id="SSF51316">
    <property type="entry name" value="Mss4-like"/>
    <property type="match status" value="1"/>
</dbReference>
<protein>
    <submittedName>
        <fullName evidence="6">GFA family protein</fullName>
    </submittedName>
</protein>
<evidence type="ECO:0000313" key="7">
    <source>
        <dbReference type="Proteomes" id="UP000664096"/>
    </source>
</evidence>
<proteinExistence type="inferred from homology"/>
<dbReference type="InterPro" id="IPR006913">
    <property type="entry name" value="CENP-V/GFA"/>
</dbReference>
<dbReference type="PROSITE" id="PS51891">
    <property type="entry name" value="CENP_V_GFA"/>
    <property type="match status" value="1"/>
</dbReference>
<evidence type="ECO:0000259" key="5">
    <source>
        <dbReference type="PROSITE" id="PS51891"/>
    </source>
</evidence>
<name>A0A939ECP8_9HYPH</name>
<organism evidence="6 7">
    <name type="scientific">Roseibium aggregatum</name>
    <dbReference type="NCBI Taxonomy" id="187304"/>
    <lineage>
        <taxon>Bacteria</taxon>
        <taxon>Pseudomonadati</taxon>
        <taxon>Pseudomonadota</taxon>
        <taxon>Alphaproteobacteria</taxon>
        <taxon>Hyphomicrobiales</taxon>
        <taxon>Stappiaceae</taxon>
        <taxon>Roseibium</taxon>
    </lineage>
</organism>
<gene>
    <name evidence="6" type="ORF">JF539_10595</name>
</gene>
<reference evidence="6" key="1">
    <citation type="submission" date="2020-12" db="EMBL/GenBank/DDBJ databases">
        <title>Oil enriched cultivation method for isolating marine PHA-producing bacteria.</title>
        <authorList>
            <person name="Zheng W."/>
            <person name="Yu S."/>
            <person name="Huang Y."/>
        </authorList>
    </citation>
    <scope>NUCLEOTIDE SEQUENCE</scope>
    <source>
        <strain evidence="6">SY-2-12</strain>
    </source>
</reference>
<dbReference type="AlphaFoldDB" id="A0A939ECP8"/>
<evidence type="ECO:0000256" key="3">
    <source>
        <dbReference type="ARBA" id="ARBA00022833"/>
    </source>
</evidence>
<dbReference type="EMBL" id="JAEKJZ010000001">
    <property type="protein sequence ID" value="MBN9670787.1"/>
    <property type="molecule type" value="Genomic_DNA"/>
</dbReference>
<dbReference type="Gene3D" id="3.90.1590.10">
    <property type="entry name" value="glutathione-dependent formaldehyde- activating enzyme (gfa)"/>
    <property type="match status" value="1"/>
</dbReference>
<keyword evidence="4" id="KW-0456">Lyase</keyword>
<evidence type="ECO:0000256" key="2">
    <source>
        <dbReference type="ARBA" id="ARBA00022723"/>
    </source>
</evidence>
<evidence type="ECO:0000313" key="6">
    <source>
        <dbReference type="EMBL" id="MBN9670787.1"/>
    </source>
</evidence>